<name>X6NCM9_RETFI</name>
<dbReference type="AlphaFoldDB" id="X6NCM9"/>
<gene>
    <name evidence="1" type="ORF">RFI_13085</name>
</gene>
<sequence length="405" mass="47149">MECKHNIAKWSKELAAIKKTMEPSDTKSIDIEVQCIETLEALLACRKQRDDLEMQMETTFRMVYSNWSNVQSWRSRHGRYAVQLRDSTLYKGNPLQLLLDECALENKDDELKQREADLSQELIEWKELTQLRNTKQSRNQKQEPNVIAFDEKECRRQILSRQQKCLRPCGAAQYVPLLKGTELTSLETNEKSLEEKEREEEDLLSPSSKQTWWEDGIVPIDLCNSPEKLRRKQAAKQNVILAVYVDDQLITKCKHRPIPFPHCVSPLQCNIEINLVDFPQNITCRSVLFDKQQLLLRSGWWDSHVITVQLPIHEILHFKSVTQCVPFCGSNIDPNKHMSLSEFDEYIKPLRMPPFFLFYLCLSPFLGCLHNNCYSQQMDHGNAKSKVSCTCLCNLVEMRVLVKVN</sequence>
<reference evidence="1 2" key="1">
    <citation type="journal article" date="2013" name="Curr. Biol.">
        <title>The Genome of the Foraminiferan Reticulomyxa filosa.</title>
        <authorList>
            <person name="Glockner G."/>
            <person name="Hulsmann N."/>
            <person name="Schleicher M."/>
            <person name="Noegel A.A."/>
            <person name="Eichinger L."/>
            <person name="Gallinger C."/>
            <person name="Pawlowski J."/>
            <person name="Sierra R."/>
            <person name="Euteneuer U."/>
            <person name="Pillet L."/>
            <person name="Moustafa A."/>
            <person name="Platzer M."/>
            <person name="Groth M."/>
            <person name="Szafranski K."/>
            <person name="Schliwa M."/>
        </authorList>
    </citation>
    <scope>NUCLEOTIDE SEQUENCE [LARGE SCALE GENOMIC DNA]</scope>
</reference>
<dbReference type="EMBL" id="ASPP01009471">
    <property type="protein sequence ID" value="ETO24070.1"/>
    <property type="molecule type" value="Genomic_DNA"/>
</dbReference>
<evidence type="ECO:0000313" key="2">
    <source>
        <dbReference type="Proteomes" id="UP000023152"/>
    </source>
</evidence>
<proteinExistence type="predicted"/>
<dbReference type="Proteomes" id="UP000023152">
    <property type="component" value="Unassembled WGS sequence"/>
</dbReference>
<accession>X6NCM9</accession>
<comment type="caution">
    <text evidence="1">The sequence shown here is derived from an EMBL/GenBank/DDBJ whole genome shotgun (WGS) entry which is preliminary data.</text>
</comment>
<evidence type="ECO:0000313" key="1">
    <source>
        <dbReference type="EMBL" id="ETO24070.1"/>
    </source>
</evidence>
<keyword evidence="2" id="KW-1185">Reference proteome</keyword>
<organism evidence="1 2">
    <name type="scientific">Reticulomyxa filosa</name>
    <dbReference type="NCBI Taxonomy" id="46433"/>
    <lineage>
        <taxon>Eukaryota</taxon>
        <taxon>Sar</taxon>
        <taxon>Rhizaria</taxon>
        <taxon>Retaria</taxon>
        <taxon>Foraminifera</taxon>
        <taxon>Monothalamids</taxon>
        <taxon>Reticulomyxidae</taxon>
        <taxon>Reticulomyxa</taxon>
    </lineage>
</organism>
<protein>
    <submittedName>
        <fullName evidence="1">Uncharacterized protein</fullName>
    </submittedName>
</protein>